<dbReference type="InterPro" id="IPR012338">
    <property type="entry name" value="Beta-lactam/transpept-like"/>
</dbReference>
<dbReference type="Gene3D" id="3.40.710.10">
    <property type="entry name" value="DD-peptidase/beta-lactamase superfamily"/>
    <property type="match status" value="1"/>
</dbReference>
<dbReference type="SUPFAM" id="SSF56601">
    <property type="entry name" value="beta-lactamase/transpeptidase-like"/>
    <property type="match status" value="1"/>
</dbReference>
<reference evidence="2 3" key="1">
    <citation type="submission" date="2021-12" db="EMBL/GenBank/DDBJ databases">
        <title>Genome sequencing of bacteria with rrn-lacking chromosome and rrn-plasmid.</title>
        <authorList>
            <person name="Anda M."/>
            <person name="Iwasaki W."/>
        </authorList>
    </citation>
    <scope>NUCLEOTIDE SEQUENCE [LARGE SCALE GENOMIC DNA]</scope>
    <source>
        <strain evidence="2 3">DSM 100852</strain>
        <plasmid evidence="2 3">pFA3</plasmid>
    </source>
</reference>
<evidence type="ECO:0000259" key="1">
    <source>
        <dbReference type="Pfam" id="PF00144"/>
    </source>
</evidence>
<sequence>MNKINFSLIILLISLLSCQPGKKKKATTDSSITEDYSLQNKVENNIYRIDKNGVSDSLPITIESRMKELNIPGISIAVFDNNEIIWAKGYGIKNKENNEEVNKNTLFQAASISKPVANVTAFKLIEQGKILLDENVNTKLNRWQVPENEFTTTEKVTVRRIMSHTSGLGTSGFRGYNKNDSIPSLVQVLEGSKITNSDPVRVIQRPGEAEYYSGGGLQVLQLLMEDVSGQKFSQLTEDLIFKPIGMNSSSFDYPLPQKLNHLTTNGFDSNGEAINGGYHLYPEKAAAGLWTTPTDLAKFMIALGKSYRGENDGVLEQSSAQLMMKRVPNAGGTGIGIDGEGDSFRFRHTGGNAGFSCYAVSFANKGRGFVIMTNSDNGFPLNHEIARAISKAYNWPAMWMRE</sequence>
<gene>
    <name evidence="2" type="primary">pbp</name>
    <name evidence="2" type="ORF">FUAX_45110</name>
</gene>
<dbReference type="AlphaFoldDB" id="A0AAU9DC75"/>
<dbReference type="EMBL" id="AP025317">
    <property type="protein sequence ID" value="BDD12079.1"/>
    <property type="molecule type" value="Genomic_DNA"/>
</dbReference>
<dbReference type="InterPro" id="IPR050491">
    <property type="entry name" value="AmpC-like"/>
</dbReference>
<evidence type="ECO:0000313" key="2">
    <source>
        <dbReference type="EMBL" id="BDD12079.1"/>
    </source>
</evidence>
<dbReference type="RefSeq" id="WP_338395444.1">
    <property type="nucleotide sequence ID" value="NZ_AP025317.1"/>
</dbReference>
<feature type="domain" description="Beta-lactamase-related" evidence="1">
    <location>
        <begin position="62"/>
        <end position="391"/>
    </location>
</feature>
<dbReference type="Pfam" id="PF00144">
    <property type="entry name" value="Beta-lactamase"/>
    <property type="match status" value="1"/>
</dbReference>
<keyword evidence="3" id="KW-1185">Reference proteome</keyword>
<evidence type="ECO:0000313" key="3">
    <source>
        <dbReference type="Proteomes" id="UP001348817"/>
    </source>
</evidence>
<organism evidence="2 3">
    <name type="scientific">Fulvitalea axinellae</name>
    <dbReference type="NCBI Taxonomy" id="1182444"/>
    <lineage>
        <taxon>Bacteria</taxon>
        <taxon>Pseudomonadati</taxon>
        <taxon>Bacteroidota</taxon>
        <taxon>Cytophagia</taxon>
        <taxon>Cytophagales</taxon>
        <taxon>Persicobacteraceae</taxon>
        <taxon>Fulvitalea</taxon>
    </lineage>
</organism>
<dbReference type="PROSITE" id="PS51257">
    <property type="entry name" value="PROKAR_LIPOPROTEIN"/>
    <property type="match status" value="1"/>
</dbReference>
<protein>
    <submittedName>
        <fullName evidence="2">Penicillin-binding protein</fullName>
    </submittedName>
</protein>
<dbReference type="KEGG" id="fax:FUAX_45110"/>
<dbReference type="PANTHER" id="PTHR46825">
    <property type="entry name" value="D-ALANYL-D-ALANINE-CARBOXYPEPTIDASE/ENDOPEPTIDASE AMPH"/>
    <property type="match status" value="1"/>
</dbReference>
<accession>A0AAU9DC75</accession>
<keyword evidence="2" id="KW-0614">Plasmid</keyword>
<dbReference type="PANTHER" id="PTHR46825:SF12">
    <property type="entry name" value="PENICILLIN-BINDING PROTEIN 4"/>
    <property type="match status" value="1"/>
</dbReference>
<geneLocation type="plasmid" evidence="2 3">
    <name>pFA3</name>
</geneLocation>
<dbReference type="InterPro" id="IPR001466">
    <property type="entry name" value="Beta-lactam-related"/>
</dbReference>
<proteinExistence type="predicted"/>
<name>A0AAU9DC75_9BACT</name>
<dbReference type="Proteomes" id="UP001348817">
    <property type="component" value="Plasmid pFA3"/>
</dbReference>